<dbReference type="EMBL" id="MCGT01000070">
    <property type="protein sequence ID" value="ORX42323.1"/>
    <property type="molecule type" value="Genomic_DNA"/>
</dbReference>
<evidence type="ECO:0000313" key="9">
    <source>
        <dbReference type="EMBL" id="ORX42323.1"/>
    </source>
</evidence>
<keyword evidence="4" id="KW-0479">Metal-binding</keyword>
<dbReference type="PRINTS" id="PR00326">
    <property type="entry name" value="GTP1OBG"/>
</dbReference>
<keyword evidence="7" id="KW-0342">GTP-binding</keyword>
<dbReference type="Proteomes" id="UP000242146">
    <property type="component" value="Unassembled WGS sequence"/>
</dbReference>
<dbReference type="InterPro" id="IPR005225">
    <property type="entry name" value="Small_GTP-bd"/>
</dbReference>
<dbReference type="SUPFAM" id="SSF52540">
    <property type="entry name" value="P-loop containing nucleoside triphosphate hydrolases"/>
    <property type="match status" value="1"/>
</dbReference>
<comment type="similarity">
    <text evidence="2">Belongs to the TRAFAC class TrmE-Era-EngA-EngB-Septin-like GTPase superfamily. EngB GTPase family.</text>
</comment>
<dbReference type="NCBIfam" id="TIGR00231">
    <property type="entry name" value="small_GTP"/>
    <property type="match status" value="1"/>
</dbReference>
<reference evidence="9 10" key="1">
    <citation type="submission" date="2016-07" db="EMBL/GenBank/DDBJ databases">
        <title>Pervasive Adenine N6-methylation of Active Genes in Fungi.</title>
        <authorList>
            <consortium name="DOE Joint Genome Institute"/>
            <person name="Mondo S.J."/>
            <person name="Dannebaum R.O."/>
            <person name="Kuo R.C."/>
            <person name="Labutti K."/>
            <person name="Haridas S."/>
            <person name="Kuo A."/>
            <person name="Salamov A."/>
            <person name="Ahrendt S.R."/>
            <person name="Lipzen A."/>
            <person name="Sullivan W."/>
            <person name="Andreopoulos W.B."/>
            <person name="Clum A."/>
            <person name="Lindquist E."/>
            <person name="Daum C."/>
            <person name="Ramamoorthy G.K."/>
            <person name="Gryganskyi A."/>
            <person name="Culley D."/>
            <person name="Magnuson J.K."/>
            <person name="James T.Y."/>
            <person name="O'Malley M.A."/>
            <person name="Stajich J.E."/>
            <person name="Spatafora J.W."/>
            <person name="Visel A."/>
            <person name="Grigoriev I.V."/>
        </authorList>
    </citation>
    <scope>NUCLEOTIDE SEQUENCE [LARGE SCALE GENOMIC DNA]</scope>
    <source>
        <strain evidence="9 10">NRRL 3301</strain>
    </source>
</reference>
<dbReference type="InterPro" id="IPR052279">
    <property type="entry name" value="EngB_GTPase"/>
</dbReference>
<accession>A0A1X2G246</accession>
<dbReference type="OrthoDB" id="391988at2759"/>
<dbReference type="HAMAP" id="MF_00321">
    <property type="entry name" value="GTPase_EngB"/>
    <property type="match status" value="1"/>
</dbReference>
<evidence type="ECO:0000313" key="10">
    <source>
        <dbReference type="Proteomes" id="UP000242146"/>
    </source>
</evidence>
<keyword evidence="10" id="KW-1185">Reference proteome</keyword>
<dbReference type="STRING" id="101127.A0A1X2G246"/>
<evidence type="ECO:0000256" key="3">
    <source>
        <dbReference type="ARBA" id="ARBA00015370"/>
    </source>
</evidence>
<dbReference type="PANTHER" id="PTHR46498:SF1">
    <property type="entry name" value="GTP-BINDING PROTEIN 8"/>
    <property type="match status" value="1"/>
</dbReference>
<comment type="cofactor">
    <cofactor evidence="1">
        <name>Mg(2+)</name>
        <dbReference type="ChEBI" id="CHEBI:18420"/>
    </cofactor>
</comment>
<dbReference type="PROSITE" id="PS51706">
    <property type="entry name" value="G_ENGB"/>
    <property type="match status" value="1"/>
</dbReference>
<dbReference type="AlphaFoldDB" id="A0A1X2G246"/>
<dbReference type="GO" id="GO:0046872">
    <property type="term" value="F:metal ion binding"/>
    <property type="evidence" value="ECO:0007669"/>
    <property type="project" value="UniProtKB-KW"/>
</dbReference>
<dbReference type="InterPro" id="IPR019987">
    <property type="entry name" value="GTP-bd_ribosome_bio_YsxC"/>
</dbReference>
<feature type="domain" description="EngB-type G" evidence="8">
    <location>
        <begin position="59"/>
        <end position="236"/>
    </location>
</feature>
<dbReference type="GO" id="GO:0005525">
    <property type="term" value="F:GTP binding"/>
    <property type="evidence" value="ECO:0007669"/>
    <property type="project" value="UniProtKB-KW"/>
</dbReference>
<evidence type="ECO:0000256" key="6">
    <source>
        <dbReference type="ARBA" id="ARBA00022842"/>
    </source>
</evidence>
<dbReference type="PANTHER" id="PTHR46498">
    <property type="entry name" value="GTP-BINDING PROTEIN 8"/>
    <property type="match status" value="1"/>
</dbReference>
<dbReference type="Gene3D" id="3.40.50.300">
    <property type="entry name" value="P-loop containing nucleotide triphosphate hydrolases"/>
    <property type="match status" value="1"/>
</dbReference>
<dbReference type="InterPro" id="IPR006073">
    <property type="entry name" value="GTP-bd"/>
</dbReference>
<dbReference type="NCBIfam" id="TIGR03598">
    <property type="entry name" value="GTPase_YsxC"/>
    <property type="match status" value="1"/>
</dbReference>
<comment type="caution">
    <text evidence="9">The sequence shown here is derived from an EMBL/GenBank/DDBJ whole genome shotgun (WGS) entry which is preliminary data.</text>
</comment>
<name>A0A1X2G246_9FUNG</name>
<evidence type="ECO:0000256" key="5">
    <source>
        <dbReference type="ARBA" id="ARBA00022741"/>
    </source>
</evidence>
<dbReference type="GO" id="GO:0016787">
    <property type="term" value="F:hydrolase activity"/>
    <property type="evidence" value="ECO:0007669"/>
    <property type="project" value="UniProtKB-KW"/>
</dbReference>
<evidence type="ECO:0000256" key="4">
    <source>
        <dbReference type="ARBA" id="ARBA00022723"/>
    </source>
</evidence>
<keyword evidence="6" id="KW-0460">Magnesium</keyword>
<organism evidence="9 10">
    <name type="scientific">Hesseltinella vesiculosa</name>
    <dbReference type="NCBI Taxonomy" id="101127"/>
    <lineage>
        <taxon>Eukaryota</taxon>
        <taxon>Fungi</taxon>
        <taxon>Fungi incertae sedis</taxon>
        <taxon>Mucoromycota</taxon>
        <taxon>Mucoromycotina</taxon>
        <taxon>Mucoromycetes</taxon>
        <taxon>Mucorales</taxon>
        <taxon>Cunninghamellaceae</taxon>
        <taxon>Hesseltinella</taxon>
    </lineage>
</organism>
<evidence type="ECO:0000256" key="1">
    <source>
        <dbReference type="ARBA" id="ARBA00001946"/>
    </source>
</evidence>
<evidence type="ECO:0000256" key="7">
    <source>
        <dbReference type="ARBA" id="ARBA00023134"/>
    </source>
</evidence>
<dbReference type="InterPro" id="IPR030393">
    <property type="entry name" value="G_ENGB_dom"/>
</dbReference>
<protein>
    <recommendedName>
        <fullName evidence="3">GTP-binding protein 8</fullName>
    </recommendedName>
</protein>
<keyword evidence="5" id="KW-0547">Nucleotide-binding</keyword>
<evidence type="ECO:0000259" key="8">
    <source>
        <dbReference type="PROSITE" id="PS51706"/>
    </source>
</evidence>
<keyword evidence="9" id="KW-0378">Hydrolase</keyword>
<dbReference type="CDD" id="cd01876">
    <property type="entry name" value="YihA_EngB"/>
    <property type="match status" value="1"/>
</dbReference>
<dbReference type="GO" id="GO:0005739">
    <property type="term" value="C:mitochondrion"/>
    <property type="evidence" value="ECO:0007669"/>
    <property type="project" value="TreeGrafter"/>
</dbReference>
<gene>
    <name evidence="9" type="ORF">DM01DRAFT_1341089</name>
</gene>
<proteinExistence type="inferred from homology"/>
<sequence length="241" mass="27434">MIAKRWLHSTLCRSSVPGLSFLPPTILTQPQKKWADKQFASQPLFIKSCSEWQQAPATTVPEVAFVGRSNVGKSTLINRLTNNNQLVKTSSKPGHTKLLNFFQVCKGKLNLVDMPGYGYRSQAEWGDMILEYLHHRQQLKRLFVLIDPTAGLKEWDRMLFDHLDERGISYQLILTKSDKLSAIAFDKSKEVIEQDMLSSVSCYPQFLYSGIPRRSRKNAESVAEDLTRIRWAVLQAAGYSP</sequence>
<evidence type="ECO:0000256" key="2">
    <source>
        <dbReference type="ARBA" id="ARBA00009638"/>
    </source>
</evidence>
<dbReference type="Pfam" id="PF01926">
    <property type="entry name" value="MMR_HSR1"/>
    <property type="match status" value="1"/>
</dbReference>
<dbReference type="InterPro" id="IPR027417">
    <property type="entry name" value="P-loop_NTPase"/>
</dbReference>